<organism evidence="5 6">
    <name type="scientific">Solilutibacter silvestris</name>
    <dbReference type="NCBI Taxonomy" id="1645665"/>
    <lineage>
        <taxon>Bacteria</taxon>
        <taxon>Pseudomonadati</taxon>
        <taxon>Pseudomonadota</taxon>
        <taxon>Gammaproteobacteria</taxon>
        <taxon>Lysobacterales</taxon>
        <taxon>Lysobacteraceae</taxon>
        <taxon>Solilutibacter</taxon>
    </lineage>
</organism>
<dbReference type="Pfam" id="PF04356">
    <property type="entry name" value="DUF489"/>
    <property type="match status" value="1"/>
</dbReference>
<dbReference type="NCBIfam" id="NF001246">
    <property type="entry name" value="PRK00218.1-2"/>
    <property type="match status" value="1"/>
</dbReference>
<evidence type="ECO:0000256" key="4">
    <source>
        <dbReference type="HAMAP-Rule" id="MF_00695"/>
    </source>
</evidence>
<name>A0A2K1PZ88_9GAMM</name>
<comment type="subcellular location">
    <subcellularLocation>
        <location evidence="4">Cytoplasm</location>
    </subcellularLocation>
    <subcellularLocation>
        <location evidence="4">Cell membrane</location>
        <topology evidence="4">Peripheral membrane protein</topology>
        <orientation evidence="4">Cytoplasmic side</orientation>
    </subcellularLocation>
</comment>
<evidence type="ECO:0000313" key="5">
    <source>
        <dbReference type="EMBL" id="PNS08105.1"/>
    </source>
</evidence>
<dbReference type="HAMAP" id="MF_00695">
    <property type="entry name" value="HflD_protein"/>
    <property type="match status" value="1"/>
</dbReference>
<keyword evidence="3 4" id="KW-0472">Membrane</keyword>
<dbReference type="PANTHER" id="PTHR38100:SF1">
    <property type="entry name" value="HIGH FREQUENCY LYSOGENIZATION PROTEIN HFLD"/>
    <property type="match status" value="1"/>
</dbReference>
<keyword evidence="2 4" id="KW-0963">Cytoplasm</keyword>
<proteinExistence type="inferred from homology"/>
<sequence>MSQAPVQDRMIALAGLAQALTQVRRLAENGQADVRAMDGVLTGVFQLDPASTDDVYGNTATIRPGLIRMREQLRKESRDPQFPKLVMGVMALERSYSRDADAQRALRTGLTQLAAQSTGQSPTQPATLSALADLYVKHISPLKPKVMVQGNPHYLNQPSVVVEIRALLLAALRSAVLWRQLGGSSLDFLLQRKRMTDSVEHLLQRS</sequence>
<dbReference type="EMBL" id="NPZB01000002">
    <property type="protein sequence ID" value="PNS08105.1"/>
    <property type="molecule type" value="Genomic_DNA"/>
</dbReference>
<dbReference type="SUPFAM" id="SSF101322">
    <property type="entry name" value="YcfC-like"/>
    <property type="match status" value="1"/>
</dbReference>
<dbReference type="Gene3D" id="1.10.3890.10">
    <property type="entry name" value="HflD-like"/>
    <property type="match status" value="1"/>
</dbReference>
<protein>
    <recommendedName>
        <fullName evidence="4">High frequency lysogenization protein HflD homolog</fullName>
    </recommendedName>
</protein>
<dbReference type="RefSeq" id="WP_103075729.1">
    <property type="nucleotide sequence ID" value="NZ_NPZB01000002.1"/>
</dbReference>
<dbReference type="GO" id="GO:0005737">
    <property type="term" value="C:cytoplasm"/>
    <property type="evidence" value="ECO:0007669"/>
    <property type="project" value="UniProtKB-SubCell"/>
</dbReference>
<dbReference type="InterPro" id="IPR035932">
    <property type="entry name" value="HflD-like_sf"/>
</dbReference>
<dbReference type="GO" id="GO:0005886">
    <property type="term" value="C:plasma membrane"/>
    <property type="evidence" value="ECO:0007669"/>
    <property type="project" value="UniProtKB-SubCell"/>
</dbReference>
<comment type="similarity">
    <text evidence="4">Belongs to the HflD family.</text>
</comment>
<evidence type="ECO:0000256" key="3">
    <source>
        <dbReference type="ARBA" id="ARBA00023136"/>
    </source>
</evidence>
<evidence type="ECO:0000256" key="2">
    <source>
        <dbReference type="ARBA" id="ARBA00022490"/>
    </source>
</evidence>
<accession>A0A2K1PZ88</accession>
<keyword evidence="6" id="KW-1185">Reference proteome</keyword>
<dbReference type="AlphaFoldDB" id="A0A2K1PZ88"/>
<comment type="caution">
    <text evidence="5">The sequence shown here is derived from an EMBL/GenBank/DDBJ whole genome shotgun (WGS) entry which is preliminary data.</text>
</comment>
<dbReference type="Proteomes" id="UP000236220">
    <property type="component" value="Unassembled WGS sequence"/>
</dbReference>
<evidence type="ECO:0000313" key="6">
    <source>
        <dbReference type="Proteomes" id="UP000236220"/>
    </source>
</evidence>
<dbReference type="InterPro" id="IPR007451">
    <property type="entry name" value="HflD"/>
</dbReference>
<dbReference type="OrthoDB" id="9788031at2"/>
<evidence type="ECO:0000256" key="1">
    <source>
        <dbReference type="ARBA" id="ARBA00022475"/>
    </source>
</evidence>
<dbReference type="PANTHER" id="PTHR38100">
    <property type="entry name" value="HIGH FREQUENCY LYSOGENIZATION PROTEIN HFLD"/>
    <property type="match status" value="1"/>
</dbReference>
<gene>
    <name evidence="4" type="primary">hflD</name>
    <name evidence="5" type="ORF">Lysil_2281</name>
</gene>
<keyword evidence="1 4" id="KW-1003">Cell membrane</keyword>
<reference evidence="5 6" key="1">
    <citation type="submission" date="2017-08" db="EMBL/GenBank/DDBJ databases">
        <title>Lysobacter sylvestris genome.</title>
        <authorList>
            <person name="Zhang D.-C."/>
            <person name="Albuquerque L."/>
            <person name="Franca L."/>
            <person name="Froufe H.J.C."/>
            <person name="Barroso C."/>
            <person name="Egas C."/>
            <person name="Da Costa M."/>
            <person name="Margesin R."/>
        </authorList>
    </citation>
    <scope>NUCLEOTIDE SEQUENCE [LARGE SCALE GENOMIC DNA]</scope>
    <source>
        <strain evidence="5 6">AM20-91</strain>
    </source>
</reference>